<gene>
    <name evidence="1" type="ORF">J2Z65_006109</name>
</gene>
<evidence type="ECO:0000313" key="1">
    <source>
        <dbReference type="EMBL" id="MBP1966848.1"/>
    </source>
</evidence>
<proteinExistence type="predicted"/>
<dbReference type="EMBL" id="JAGGKV010000026">
    <property type="protein sequence ID" value="MBP1966848.1"/>
    <property type="molecule type" value="Genomic_DNA"/>
</dbReference>
<keyword evidence="2" id="KW-1185">Reference proteome</keyword>
<dbReference type="Gene3D" id="3.40.190.10">
    <property type="entry name" value="Periplasmic binding protein-like II"/>
    <property type="match status" value="1"/>
</dbReference>
<dbReference type="RefSeq" id="WP_167066954.1">
    <property type="nucleotide sequence ID" value="NZ_JAAOZR010000047.1"/>
</dbReference>
<dbReference type="Proteomes" id="UP001519344">
    <property type="component" value="Unassembled WGS sequence"/>
</dbReference>
<comment type="caution">
    <text evidence="1">The sequence shown here is derived from an EMBL/GenBank/DDBJ whole genome shotgun (WGS) entry which is preliminary data.</text>
</comment>
<reference evidence="1 2" key="1">
    <citation type="submission" date="2021-03" db="EMBL/GenBank/DDBJ databases">
        <title>Genomic Encyclopedia of Type Strains, Phase IV (KMG-IV): sequencing the most valuable type-strain genomes for metagenomic binning, comparative biology and taxonomic classification.</title>
        <authorList>
            <person name="Goeker M."/>
        </authorList>
    </citation>
    <scope>NUCLEOTIDE SEQUENCE [LARGE SCALE GENOMIC DNA]</scope>
    <source>
        <strain evidence="1 2">DSM 24950</strain>
    </source>
</reference>
<name>A0ABS4I7N6_9BACL</name>
<organism evidence="1 2">
    <name type="scientific">Paenibacillus aceris</name>
    <dbReference type="NCBI Taxonomy" id="869555"/>
    <lineage>
        <taxon>Bacteria</taxon>
        <taxon>Bacillati</taxon>
        <taxon>Bacillota</taxon>
        <taxon>Bacilli</taxon>
        <taxon>Bacillales</taxon>
        <taxon>Paenibacillaceae</taxon>
        <taxon>Paenibacillus</taxon>
    </lineage>
</organism>
<protein>
    <submittedName>
        <fullName evidence="1">ABC-type glycerol-3-phosphate transport system substrate-binding protein</fullName>
    </submittedName>
</protein>
<accession>A0ABS4I7N6</accession>
<evidence type="ECO:0000313" key="2">
    <source>
        <dbReference type="Proteomes" id="UP001519344"/>
    </source>
</evidence>
<sequence>MKYVTEQTGIAVKTSTLPWNGGTDFTMGLNVKIAANELPDLILPHGGEDTLLKQGALLALDDLLPQFAPTLWKERPGMMGLSTGNYPTPSRRHS</sequence>
<dbReference type="SUPFAM" id="SSF53850">
    <property type="entry name" value="Periplasmic binding protein-like II"/>
    <property type="match status" value="1"/>
</dbReference>